<dbReference type="SUPFAM" id="SSF56801">
    <property type="entry name" value="Acetyl-CoA synthetase-like"/>
    <property type="match status" value="1"/>
</dbReference>
<organism evidence="1 2">
    <name type="scientific">Cellulomonas flavigena (strain ATCC 482 / DSM 20109 / BCRC 11376 / JCM 18109 / NBRC 3775 / NCIMB 8073 / NRS 134)</name>
    <dbReference type="NCBI Taxonomy" id="446466"/>
    <lineage>
        <taxon>Bacteria</taxon>
        <taxon>Bacillati</taxon>
        <taxon>Actinomycetota</taxon>
        <taxon>Actinomycetes</taxon>
        <taxon>Micrococcales</taxon>
        <taxon>Cellulomonadaceae</taxon>
        <taxon>Cellulomonas</taxon>
    </lineage>
</organism>
<proteinExistence type="predicted"/>
<dbReference type="EMBL" id="CP001964">
    <property type="protein sequence ID" value="ADG74041.1"/>
    <property type="molecule type" value="Genomic_DNA"/>
</dbReference>
<evidence type="ECO:0000313" key="2">
    <source>
        <dbReference type="Proteomes" id="UP000000849"/>
    </source>
</evidence>
<dbReference type="AlphaFoldDB" id="D5ULJ9"/>
<keyword evidence="2" id="KW-1185">Reference proteome</keyword>
<sequence>MDGPGRRCPGPSADLGIVRRVTPTATSALRQAALRLTTWCVTTVYRAYRLHPALWRLTARNYHPAMERFARLNAWMICQHAYLDVPAYRQHVEEGGFRFRWWDLTTYAPTSKHGYVDRYPEDERCWHGVIETVGTVVDESSGSSGTPYNWMRSKRELATVHKNVAGYVTSLFGTRRLFAVNAFSMGAWATGTNTGIAMSRIAMVKNTGPDIDKIVDTLRHFGPRYTYLVCAYPPFLKHLRDRLDAEGFDWDAYDLNGFVGGEALTEGLRDYLEDRFGRVYSGYGASDLTIGMAGESDLAVWVRRTLAAGGPLRDTVLGADETRTPMVFQYNPLETYMETTEDGRLLVTLNSADIMSPKLRYDIGDEARIVTFDEMKAAIAALPDPQRHRLAFGFERAYAIQRMRLPFLLLYGRKDSTVSYMGANLYPLDVENGLYLDNPHAAAIESFRLALVDIGDHEQRPAIHLQLRADADLSDAQRAELAERATAGVLGHLASVSRDVAQSLAEDPTSADLRVHVHDHGTGPFTGGSTKIKNVYLVDADDRDPSTAHPRAGA</sequence>
<dbReference type="PANTHER" id="PTHR43845:SF1">
    <property type="entry name" value="BLR5969 PROTEIN"/>
    <property type="match status" value="1"/>
</dbReference>
<reference evidence="1 2" key="1">
    <citation type="journal article" date="2010" name="Stand. Genomic Sci.">
        <title>Complete genome sequence of Cellulomonas flavigena type strain (134).</title>
        <authorList>
            <person name="Abt B."/>
            <person name="Foster B."/>
            <person name="Lapidus A."/>
            <person name="Clum A."/>
            <person name="Sun H."/>
            <person name="Pukall R."/>
            <person name="Lucas S."/>
            <person name="Glavina Del Rio T."/>
            <person name="Nolan M."/>
            <person name="Tice H."/>
            <person name="Cheng J.F."/>
            <person name="Pitluck S."/>
            <person name="Liolios K."/>
            <person name="Ivanova N."/>
            <person name="Mavromatis K."/>
            <person name="Ovchinnikova G."/>
            <person name="Pati A."/>
            <person name="Goodwin L."/>
            <person name="Chen A."/>
            <person name="Palaniappan K."/>
            <person name="Land M."/>
            <person name="Hauser L."/>
            <person name="Chang Y.J."/>
            <person name="Jeffries C.D."/>
            <person name="Rohde M."/>
            <person name="Goker M."/>
            <person name="Woyke T."/>
            <person name="Bristow J."/>
            <person name="Eisen J.A."/>
            <person name="Markowitz V."/>
            <person name="Hugenholtz P."/>
            <person name="Kyrpides N.C."/>
            <person name="Klenk H.P."/>
        </authorList>
    </citation>
    <scope>NUCLEOTIDE SEQUENCE [LARGE SCALE GENOMIC DNA]</scope>
    <source>
        <strain evidence="2">ATCC 482 / DSM 20109 / BCRC 11376 / JCM 18109 / NBRC 3775 / NCIMB 8073 / NRS 134</strain>
    </source>
</reference>
<dbReference type="eggNOG" id="COG1541">
    <property type="taxonomic scope" value="Bacteria"/>
</dbReference>
<dbReference type="KEGG" id="cfl:Cfla_1137"/>
<name>D5ULJ9_CELFN</name>
<dbReference type="HOGENOM" id="CLU_036174_0_0_11"/>
<dbReference type="PANTHER" id="PTHR43845">
    <property type="entry name" value="BLR5969 PROTEIN"/>
    <property type="match status" value="1"/>
</dbReference>
<dbReference type="Proteomes" id="UP000000849">
    <property type="component" value="Chromosome"/>
</dbReference>
<protein>
    <submittedName>
        <fullName evidence="1">Coenzyme F390 synthetase</fullName>
    </submittedName>
</protein>
<dbReference type="InterPro" id="IPR042099">
    <property type="entry name" value="ANL_N_sf"/>
</dbReference>
<gene>
    <name evidence="1" type="ordered locus">Cfla_1137</name>
</gene>
<dbReference type="Gene3D" id="3.40.50.12780">
    <property type="entry name" value="N-terminal domain of ligase-like"/>
    <property type="match status" value="1"/>
</dbReference>
<dbReference type="STRING" id="446466.Cfla_1137"/>
<accession>D5ULJ9</accession>
<evidence type="ECO:0000313" key="1">
    <source>
        <dbReference type="EMBL" id="ADG74041.1"/>
    </source>
</evidence>